<accession>A0A843XPJ7</accession>
<proteinExistence type="predicted"/>
<evidence type="ECO:0000256" key="1">
    <source>
        <dbReference type="SAM" id="MobiDB-lite"/>
    </source>
</evidence>
<dbReference type="AlphaFoldDB" id="A0A843XPJ7"/>
<evidence type="ECO:0000256" key="2">
    <source>
        <dbReference type="SAM" id="Phobius"/>
    </source>
</evidence>
<dbReference type="OrthoDB" id="665000at2759"/>
<dbReference type="EMBL" id="NMUH01010502">
    <property type="protein sequence ID" value="MQM21020.1"/>
    <property type="molecule type" value="Genomic_DNA"/>
</dbReference>
<keyword evidence="2" id="KW-0812">Transmembrane</keyword>
<feature type="transmembrane region" description="Helical" evidence="2">
    <location>
        <begin position="94"/>
        <end position="112"/>
    </location>
</feature>
<feature type="region of interest" description="Disordered" evidence="1">
    <location>
        <begin position="1"/>
        <end position="27"/>
    </location>
</feature>
<dbReference type="Proteomes" id="UP000652761">
    <property type="component" value="Unassembled WGS sequence"/>
</dbReference>
<comment type="caution">
    <text evidence="3">The sequence shown here is derived from an EMBL/GenBank/DDBJ whole genome shotgun (WGS) entry which is preliminary data.</text>
</comment>
<keyword evidence="2" id="KW-1133">Transmembrane helix</keyword>
<protein>
    <submittedName>
        <fullName evidence="3">Uncharacterized protein</fullName>
    </submittedName>
</protein>
<reference evidence="3" key="1">
    <citation type="submission" date="2017-07" db="EMBL/GenBank/DDBJ databases">
        <title>Taro Niue Genome Assembly and Annotation.</title>
        <authorList>
            <person name="Atibalentja N."/>
            <person name="Keating K."/>
            <person name="Fields C.J."/>
        </authorList>
    </citation>
    <scope>NUCLEOTIDE SEQUENCE</scope>
    <source>
        <strain evidence="3">Niue_2</strain>
        <tissue evidence="3">Leaf</tissue>
    </source>
</reference>
<keyword evidence="4" id="KW-1185">Reference proteome</keyword>
<dbReference type="PANTHER" id="PTHR33287">
    <property type="entry name" value="OS03G0453550 PROTEIN"/>
    <property type="match status" value="1"/>
</dbReference>
<organism evidence="3 4">
    <name type="scientific">Colocasia esculenta</name>
    <name type="common">Wild taro</name>
    <name type="synonym">Arum esculentum</name>
    <dbReference type="NCBI Taxonomy" id="4460"/>
    <lineage>
        <taxon>Eukaryota</taxon>
        <taxon>Viridiplantae</taxon>
        <taxon>Streptophyta</taxon>
        <taxon>Embryophyta</taxon>
        <taxon>Tracheophyta</taxon>
        <taxon>Spermatophyta</taxon>
        <taxon>Magnoliopsida</taxon>
        <taxon>Liliopsida</taxon>
        <taxon>Araceae</taxon>
        <taxon>Aroideae</taxon>
        <taxon>Colocasieae</taxon>
        <taxon>Colocasia</taxon>
    </lineage>
</organism>
<name>A0A843XPJ7_COLES</name>
<evidence type="ECO:0000313" key="3">
    <source>
        <dbReference type="EMBL" id="MQM21020.1"/>
    </source>
</evidence>
<keyword evidence="2" id="KW-0472">Membrane</keyword>
<gene>
    <name evidence="3" type="ORF">Taro_054051</name>
</gene>
<sequence>MAEPKDAHVVEIPTNVEDQQHGHEDQQQVDVGAGPLAVQPSSAAVSAMQHHPLTEISQSPGHLLLLKLWQREEDLFGRRIGAMEIRLEETKREVFRLCWVFFAFHGLFLSLLFASSVDGRRRGMEEGACRDWWVPCFLSLLTSLVLVCAVHVRLCGFWKATARLQIERGGARSLARCVQELRMKGASFDLSREPAQGACRRMKSASVEVRWKRPLQWCRRHLVTLCLLGVTGAAVPACKFILCALGISLMWIFCLQLIKNKREFRALNSNEIVTNKQLLLEIY</sequence>
<evidence type="ECO:0000313" key="4">
    <source>
        <dbReference type="Proteomes" id="UP000652761"/>
    </source>
</evidence>
<dbReference type="PANTHER" id="PTHR33287:SF3">
    <property type="entry name" value="OS03G0453550 PROTEIN"/>
    <property type="match status" value="1"/>
</dbReference>
<feature type="transmembrane region" description="Helical" evidence="2">
    <location>
        <begin position="132"/>
        <end position="154"/>
    </location>
</feature>
<feature type="transmembrane region" description="Helical" evidence="2">
    <location>
        <begin position="222"/>
        <end position="253"/>
    </location>
</feature>